<dbReference type="GeneID" id="87620174"/>
<accession>A0A437K819</accession>
<dbReference type="PANTHER" id="PTHR37304:SF1">
    <property type="entry name" value="MEMBRANE PROTEIN"/>
    <property type="match status" value="1"/>
</dbReference>
<dbReference type="InterPro" id="IPR007211">
    <property type="entry name" value="DUF378"/>
</dbReference>
<keyword evidence="1" id="KW-1133">Transmembrane helix</keyword>
<dbReference type="PANTHER" id="PTHR37304">
    <property type="entry name" value="MEMBRANE PROTEIN-RELATED"/>
    <property type="match status" value="1"/>
</dbReference>
<sequence length="77" mass="8290">MSILQKITLILSIIGAINWGLIGFFQFDLVAAIFGGEDAGMARFIFILVGISGLISISILNNSRTSLEAGRSYTTNH</sequence>
<keyword evidence="1" id="KW-0812">Transmembrane</keyword>
<protein>
    <submittedName>
        <fullName evidence="2">DUF378 domain-containing protein</fullName>
    </submittedName>
</protein>
<name>A0A437K819_9BACI</name>
<evidence type="ECO:0000256" key="1">
    <source>
        <dbReference type="SAM" id="Phobius"/>
    </source>
</evidence>
<comment type="caution">
    <text evidence="2">The sequence shown here is derived from an EMBL/GenBank/DDBJ whole genome shotgun (WGS) entry which is preliminary data.</text>
</comment>
<dbReference type="AlphaFoldDB" id="A0A437K819"/>
<keyword evidence="3" id="KW-1185">Reference proteome</keyword>
<feature type="transmembrane region" description="Helical" evidence="1">
    <location>
        <begin position="40"/>
        <end position="61"/>
    </location>
</feature>
<keyword evidence="1" id="KW-0472">Membrane</keyword>
<dbReference type="EMBL" id="RZTZ01000008">
    <property type="protein sequence ID" value="RVT59998.1"/>
    <property type="molecule type" value="Genomic_DNA"/>
</dbReference>
<organism evidence="2 3">
    <name type="scientific">Niallia taxi</name>
    <dbReference type="NCBI Taxonomy" id="2499688"/>
    <lineage>
        <taxon>Bacteria</taxon>
        <taxon>Bacillati</taxon>
        <taxon>Bacillota</taxon>
        <taxon>Bacilli</taxon>
        <taxon>Bacillales</taxon>
        <taxon>Bacillaceae</taxon>
        <taxon>Niallia</taxon>
    </lineage>
</organism>
<evidence type="ECO:0000313" key="3">
    <source>
        <dbReference type="Proteomes" id="UP000288024"/>
    </source>
</evidence>
<proteinExistence type="predicted"/>
<dbReference type="RefSeq" id="WP_127739775.1">
    <property type="nucleotide sequence ID" value="NZ_CAJCKN010000074.1"/>
</dbReference>
<feature type="transmembrane region" description="Helical" evidence="1">
    <location>
        <begin position="7"/>
        <end position="34"/>
    </location>
</feature>
<dbReference type="Proteomes" id="UP000288024">
    <property type="component" value="Unassembled WGS sequence"/>
</dbReference>
<gene>
    <name evidence="2" type="ORF">EM808_18870</name>
</gene>
<evidence type="ECO:0000313" key="2">
    <source>
        <dbReference type="EMBL" id="RVT59998.1"/>
    </source>
</evidence>
<reference evidence="2 3" key="1">
    <citation type="submission" date="2019-01" db="EMBL/GenBank/DDBJ databases">
        <title>Bacillus sp. M5HDSG1-1, whole genome shotgun sequence.</title>
        <authorList>
            <person name="Tuo L."/>
        </authorList>
    </citation>
    <scope>NUCLEOTIDE SEQUENCE [LARGE SCALE GENOMIC DNA]</scope>
    <source>
        <strain evidence="2 3">M5HDSG1-1</strain>
    </source>
</reference>
<dbReference type="Pfam" id="PF04070">
    <property type="entry name" value="DUF378"/>
    <property type="match status" value="1"/>
</dbReference>